<dbReference type="InterPro" id="IPR036028">
    <property type="entry name" value="SH3-like_dom_sf"/>
</dbReference>
<accession>A0A3P7MZR9</accession>
<evidence type="ECO:0000313" key="4">
    <source>
        <dbReference type="EMBL" id="VDN24041.1"/>
    </source>
</evidence>
<dbReference type="Gene3D" id="2.30.30.40">
    <property type="entry name" value="SH3 Domains"/>
    <property type="match status" value="3"/>
</dbReference>
<dbReference type="CDD" id="cd00174">
    <property type="entry name" value="SH3"/>
    <property type="match status" value="1"/>
</dbReference>
<dbReference type="InterPro" id="IPR050670">
    <property type="entry name" value="STAM"/>
</dbReference>
<evidence type="ECO:0000259" key="3">
    <source>
        <dbReference type="PROSITE" id="PS50002"/>
    </source>
</evidence>
<keyword evidence="5" id="KW-1185">Reference proteome</keyword>
<dbReference type="Pfam" id="PF14604">
    <property type="entry name" value="SH3_9"/>
    <property type="match status" value="1"/>
</dbReference>
<reference evidence="4 5" key="1">
    <citation type="submission" date="2018-11" db="EMBL/GenBank/DDBJ databases">
        <authorList>
            <consortium name="Pathogen Informatics"/>
        </authorList>
    </citation>
    <scope>NUCLEOTIDE SEQUENCE [LARGE SCALE GENOMIC DNA]</scope>
</reference>
<evidence type="ECO:0000256" key="1">
    <source>
        <dbReference type="ARBA" id="ARBA00022443"/>
    </source>
</evidence>
<dbReference type="GO" id="GO:0033565">
    <property type="term" value="C:ESCRT-0 complex"/>
    <property type="evidence" value="ECO:0007669"/>
    <property type="project" value="TreeGrafter"/>
</dbReference>
<feature type="domain" description="SH3" evidence="3">
    <location>
        <begin position="146"/>
        <end position="209"/>
    </location>
</feature>
<organism evidence="4 5">
    <name type="scientific">Gongylonema pulchrum</name>
    <dbReference type="NCBI Taxonomy" id="637853"/>
    <lineage>
        <taxon>Eukaryota</taxon>
        <taxon>Metazoa</taxon>
        <taxon>Ecdysozoa</taxon>
        <taxon>Nematoda</taxon>
        <taxon>Chromadorea</taxon>
        <taxon>Rhabditida</taxon>
        <taxon>Spirurina</taxon>
        <taxon>Spiruromorpha</taxon>
        <taxon>Spiruroidea</taxon>
        <taxon>Gongylonematidae</taxon>
        <taxon>Gongylonema</taxon>
    </lineage>
</organism>
<sequence>MASNYYLAFQFCVNDEIYVTERLNKDWLRGTIGLRQGIFPVNYVQEITSPRTEISSSLTENKNPTPKFVTAAYDYNSVVDGDLIFKAVPRTYILTEDSSTAQNQIYGTGAVGTTGRLHEMTGLVPRTYILTEDSSTAQNQVYGTGMVGTIVTATRDYYNVASDHLCFSKGDQIEVIEEVNSSWLKGRLLLNMCNVKSFPIGLFPRSAIL</sequence>
<dbReference type="Proteomes" id="UP000271098">
    <property type="component" value="Unassembled WGS sequence"/>
</dbReference>
<protein>
    <recommendedName>
        <fullName evidence="3">SH3 domain-containing protein</fullName>
    </recommendedName>
</protein>
<dbReference type="PROSITE" id="PS50002">
    <property type="entry name" value="SH3"/>
    <property type="match status" value="2"/>
</dbReference>
<dbReference type="SMART" id="SM00326">
    <property type="entry name" value="SH3"/>
    <property type="match status" value="2"/>
</dbReference>
<dbReference type="AlphaFoldDB" id="A0A3P7MZR9"/>
<evidence type="ECO:0000256" key="2">
    <source>
        <dbReference type="PROSITE-ProRule" id="PRU00192"/>
    </source>
</evidence>
<evidence type="ECO:0000313" key="5">
    <source>
        <dbReference type="Proteomes" id="UP000271098"/>
    </source>
</evidence>
<keyword evidence="1 2" id="KW-0728">SH3 domain</keyword>
<dbReference type="PANTHER" id="PTHR45929">
    <property type="entry name" value="JAK PATHWAY SIGNAL TRANSDUCTION ADAPTOR MOLECULE"/>
    <property type="match status" value="1"/>
</dbReference>
<gene>
    <name evidence="4" type="ORF">GPUH_LOCUS14364</name>
</gene>
<name>A0A3P7MZR9_9BILA</name>
<dbReference type="SUPFAM" id="SSF50044">
    <property type="entry name" value="SH3-domain"/>
    <property type="match status" value="2"/>
</dbReference>
<proteinExistence type="predicted"/>
<dbReference type="PRINTS" id="PR00499">
    <property type="entry name" value="P67PHOX"/>
</dbReference>
<dbReference type="OrthoDB" id="27823at2759"/>
<dbReference type="PANTHER" id="PTHR45929:SF3">
    <property type="entry name" value="JAK PATHWAY SIGNAL TRANSDUCTION ADAPTOR MOLECULE"/>
    <property type="match status" value="1"/>
</dbReference>
<dbReference type="GO" id="GO:0043328">
    <property type="term" value="P:protein transport to vacuole involved in ubiquitin-dependent protein catabolic process via the multivesicular body sorting pathway"/>
    <property type="evidence" value="ECO:0007669"/>
    <property type="project" value="TreeGrafter"/>
</dbReference>
<dbReference type="InterPro" id="IPR001452">
    <property type="entry name" value="SH3_domain"/>
</dbReference>
<dbReference type="EMBL" id="UYRT01081179">
    <property type="protein sequence ID" value="VDN24041.1"/>
    <property type="molecule type" value="Genomic_DNA"/>
</dbReference>
<dbReference type="Pfam" id="PF00018">
    <property type="entry name" value="SH3_1"/>
    <property type="match status" value="1"/>
</dbReference>
<feature type="domain" description="SH3" evidence="3">
    <location>
        <begin position="1"/>
        <end position="49"/>
    </location>
</feature>